<sequence>MATDRRSGGIERVLAKCQSCVEAGNYYEAHQMYRTLYFRYKGQKKYAEAASLLYHGALTLKKYDQISSFTDLCSLLIELLNQSETPVSEDIIEKIITLFKEMTPNSEERQTFVVSAVHWTMKVSAEHKRGHPDLHQKLGLSFWEEKNYVQARYHLVHSQDGKNCALMLVECHVQKGFPNEVDLFIAQAVLQFLCLRNKDTAQVAFVKYTENHPDVQSGPPYVHPLLNFLWFLLLAVEGGRVAVFSILCEKYQTSINRDPSYREYLDQIGQLFFGLPPPPKQSQGFLGNLLQSIMGGDEDEESMQQSRSSGGPTPGPAPQSSAPTPTPAPVELD</sequence>
<evidence type="ECO:0000256" key="3">
    <source>
        <dbReference type="ARBA" id="ARBA00022448"/>
    </source>
</evidence>
<dbReference type="EnsemblMetazoa" id="G3613.6">
    <property type="protein sequence ID" value="G3613.6:cds"/>
    <property type="gene ID" value="G3613"/>
</dbReference>
<dbReference type="FunCoup" id="K1QWK5">
    <property type="interactions" value="1569"/>
</dbReference>
<dbReference type="HOGENOM" id="CLU_046061_2_0_1"/>
<dbReference type="InterPro" id="IPR007317">
    <property type="entry name" value="GET4"/>
</dbReference>
<dbReference type="FunFam" id="1.25.40.10:FF:000060">
    <property type="entry name" value="Golgi to ER traffic protein 4 homolog"/>
    <property type="match status" value="1"/>
</dbReference>
<dbReference type="Proteomes" id="UP000005408">
    <property type="component" value="Unassembled WGS sequence"/>
</dbReference>
<gene>
    <name evidence="6" type="ORF">CGI_10007528</name>
</gene>
<evidence type="ECO:0000256" key="2">
    <source>
        <dbReference type="ARBA" id="ARBA00005351"/>
    </source>
</evidence>
<dbReference type="GO" id="GO:0045048">
    <property type="term" value="P:protein insertion into ER membrane"/>
    <property type="evidence" value="ECO:0007669"/>
    <property type="project" value="InterPro"/>
</dbReference>
<comment type="subcellular location">
    <subcellularLocation>
        <location evidence="1">Cytoplasm</location>
        <location evidence="1">Cytosol</location>
    </subcellularLocation>
</comment>
<dbReference type="SUPFAM" id="SSF48452">
    <property type="entry name" value="TPR-like"/>
    <property type="match status" value="1"/>
</dbReference>
<dbReference type="AlphaFoldDB" id="K1QWK5"/>
<dbReference type="EnsemblMetazoa" id="G3613.4">
    <property type="protein sequence ID" value="G3613.4:cds"/>
    <property type="gene ID" value="G3613"/>
</dbReference>
<evidence type="ECO:0000313" key="6">
    <source>
        <dbReference type="EMBL" id="EKC25941.1"/>
    </source>
</evidence>
<dbReference type="PANTHER" id="PTHR12875:SF0">
    <property type="entry name" value="GOLGI TO ER TRAFFIC PROTEIN 4 HOMOLOG"/>
    <property type="match status" value="1"/>
</dbReference>
<dbReference type="KEGG" id="crg:105341015"/>
<reference evidence="6" key="1">
    <citation type="journal article" date="2012" name="Nature">
        <title>The oyster genome reveals stress adaptation and complexity of shell formation.</title>
        <authorList>
            <person name="Zhang G."/>
            <person name="Fang X."/>
            <person name="Guo X."/>
            <person name="Li L."/>
            <person name="Luo R."/>
            <person name="Xu F."/>
            <person name="Yang P."/>
            <person name="Zhang L."/>
            <person name="Wang X."/>
            <person name="Qi H."/>
            <person name="Xiong Z."/>
            <person name="Que H."/>
            <person name="Xie Y."/>
            <person name="Holland P.W."/>
            <person name="Paps J."/>
            <person name="Zhu Y."/>
            <person name="Wu F."/>
            <person name="Chen Y."/>
            <person name="Wang J."/>
            <person name="Peng C."/>
            <person name="Meng J."/>
            <person name="Yang L."/>
            <person name="Liu J."/>
            <person name="Wen B."/>
            <person name="Zhang N."/>
            <person name="Huang Z."/>
            <person name="Zhu Q."/>
            <person name="Feng Y."/>
            <person name="Mount A."/>
            <person name="Hedgecock D."/>
            <person name="Xu Z."/>
            <person name="Liu Y."/>
            <person name="Domazet-Loso T."/>
            <person name="Du Y."/>
            <person name="Sun X."/>
            <person name="Zhang S."/>
            <person name="Liu B."/>
            <person name="Cheng P."/>
            <person name="Jiang X."/>
            <person name="Li J."/>
            <person name="Fan D."/>
            <person name="Wang W."/>
            <person name="Fu W."/>
            <person name="Wang T."/>
            <person name="Wang B."/>
            <person name="Zhang J."/>
            <person name="Peng Z."/>
            <person name="Li Y."/>
            <person name="Li N."/>
            <person name="Wang J."/>
            <person name="Chen M."/>
            <person name="He Y."/>
            <person name="Tan F."/>
            <person name="Song X."/>
            <person name="Zheng Q."/>
            <person name="Huang R."/>
            <person name="Yang H."/>
            <person name="Du X."/>
            <person name="Chen L."/>
            <person name="Yang M."/>
            <person name="Gaffney P.M."/>
            <person name="Wang S."/>
            <person name="Luo L."/>
            <person name="She Z."/>
            <person name="Ming Y."/>
            <person name="Huang W."/>
            <person name="Zhang S."/>
            <person name="Huang B."/>
            <person name="Zhang Y."/>
            <person name="Qu T."/>
            <person name="Ni P."/>
            <person name="Miao G."/>
            <person name="Wang J."/>
            <person name="Wang Q."/>
            <person name="Steinberg C.E."/>
            <person name="Wang H."/>
            <person name="Li N."/>
            <person name="Qian L."/>
            <person name="Zhang G."/>
            <person name="Li Y."/>
            <person name="Yang H."/>
            <person name="Liu X."/>
            <person name="Wang J."/>
            <person name="Yin Y."/>
            <person name="Wang J."/>
        </authorList>
    </citation>
    <scope>NUCLEOTIDE SEQUENCE [LARGE SCALE GENOMIC DNA]</scope>
    <source>
        <strain evidence="6">05x7-T-G4-1.051#20</strain>
    </source>
</reference>
<dbReference type="OrthoDB" id="10252405at2759"/>
<dbReference type="PANTHER" id="PTHR12875">
    <property type="entry name" value="GOLGI TO ER TRAFFIC PROTEIN 4 HOMOLOG"/>
    <property type="match status" value="1"/>
</dbReference>
<dbReference type="GO" id="GO:0071818">
    <property type="term" value="C:BAT3 complex"/>
    <property type="evidence" value="ECO:0007669"/>
    <property type="project" value="TreeGrafter"/>
</dbReference>
<proteinExistence type="inferred from homology"/>
<dbReference type="EMBL" id="JH817642">
    <property type="protein sequence ID" value="EKC25941.1"/>
    <property type="molecule type" value="Genomic_DNA"/>
</dbReference>
<dbReference type="Pfam" id="PF04190">
    <property type="entry name" value="GET4"/>
    <property type="match status" value="1"/>
</dbReference>
<evidence type="ECO:0000313" key="7">
    <source>
        <dbReference type="EnsemblMetazoa" id="G3613.4:cds"/>
    </source>
</evidence>
<feature type="compositionally biased region" description="Pro residues" evidence="5">
    <location>
        <begin position="324"/>
        <end position="333"/>
    </location>
</feature>
<accession>K1QWK5</accession>
<keyword evidence="4" id="KW-0963">Cytoplasm</keyword>
<keyword evidence="8" id="KW-1185">Reference proteome</keyword>
<evidence type="ECO:0000256" key="5">
    <source>
        <dbReference type="SAM" id="MobiDB-lite"/>
    </source>
</evidence>
<name>K1QWK5_MAGGI</name>
<dbReference type="OMA" id="LMDMMGM"/>
<organism evidence="6">
    <name type="scientific">Magallana gigas</name>
    <name type="common">Pacific oyster</name>
    <name type="synonym">Crassostrea gigas</name>
    <dbReference type="NCBI Taxonomy" id="29159"/>
    <lineage>
        <taxon>Eukaryota</taxon>
        <taxon>Metazoa</taxon>
        <taxon>Spiralia</taxon>
        <taxon>Lophotrochozoa</taxon>
        <taxon>Mollusca</taxon>
        <taxon>Bivalvia</taxon>
        <taxon>Autobranchia</taxon>
        <taxon>Pteriomorphia</taxon>
        <taxon>Ostreida</taxon>
        <taxon>Ostreoidea</taxon>
        <taxon>Ostreidae</taxon>
        <taxon>Magallana</taxon>
    </lineage>
</organism>
<protein>
    <submittedName>
        <fullName evidence="6 7">UPF0363 protein C7orf20</fullName>
    </submittedName>
</protein>
<dbReference type="Gene3D" id="1.25.40.10">
    <property type="entry name" value="Tetratricopeptide repeat domain"/>
    <property type="match status" value="1"/>
</dbReference>
<feature type="region of interest" description="Disordered" evidence="5">
    <location>
        <begin position="291"/>
        <end position="333"/>
    </location>
</feature>
<comment type="similarity">
    <text evidence="2">Belongs to the GET4 family.</text>
</comment>
<dbReference type="EnsemblMetazoa" id="G3613.5">
    <property type="protein sequence ID" value="G3613.5:cds"/>
    <property type="gene ID" value="G3613"/>
</dbReference>
<evidence type="ECO:0000256" key="1">
    <source>
        <dbReference type="ARBA" id="ARBA00004514"/>
    </source>
</evidence>
<keyword evidence="3" id="KW-0813">Transport</keyword>
<evidence type="ECO:0000256" key="4">
    <source>
        <dbReference type="ARBA" id="ARBA00022490"/>
    </source>
</evidence>
<reference evidence="7" key="2">
    <citation type="submission" date="2022-08" db="UniProtKB">
        <authorList>
            <consortium name="EnsemblMetazoa"/>
        </authorList>
    </citation>
    <scope>IDENTIFICATION</scope>
    <source>
        <strain evidence="7">05x7-T-G4-1.051#20</strain>
    </source>
</reference>
<dbReference type="InterPro" id="IPR011990">
    <property type="entry name" value="TPR-like_helical_dom_sf"/>
</dbReference>
<evidence type="ECO:0000313" key="8">
    <source>
        <dbReference type="Proteomes" id="UP000005408"/>
    </source>
</evidence>